<gene>
    <name evidence="2" type="ORF">GCK72_003302</name>
</gene>
<comment type="caution">
    <text evidence="2">The sequence shown here is derived from an EMBL/GenBank/DDBJ whole genome shotgun (WGS) entry which is preliminary data.</text>
</comment>
<protein>
    <recommendedName>
        <fullName evidence="1">F-box domain-containing protein</fullName>
    </recommendedName>
</protein>
<evidence type="ECO:0000259" key="1">
    <source>
        <dbReference type="PROSITE" id="PS50181"/>
    </source>
</evidence>
<dbReference type="Pfam" id="PF07735">
    <property type="entry name" value="FBA_2"/>
    <property type="match status" value="1"/>
</dbReference>
<dbReference type="RefSeq" id="XP_053592601.1">
    <property type="nucleotide sequence ID" value="XM_053723956.1"/>
</dbReference>
<dbReference type="AlphaFoldDB" id="A0A6A5HX00"/>
<feature type="domain" description="F-box" evidence="1">
    <location>
        <begin position="4"/>
        <end position="40"/>
    </location>
</feature>
<sequence>MTTPFRLFSLPFVPLKQVLDNIGPQGIIILSLCSRRSKSIAVTYRGPSKDVRLTLDFGLWDCVEDSNHSCMNILLSVEETGNLPMDETLETVRIGNFLKVPVKMEKHIVKGVNLITYWKDRITGLAAIGDCAREIFNKNISEVCIYDKQEKNWLRRAAAWVRNSQETFQILRCNFVPKNHKDLDFILENSNCTEKLFLCVRPCEHYSPAKLPNFRIDSLHVYYSYWIKQNHLLTMDCKYIWLQDSKLSSQDLNVFLKHWMAGGCSKLEQFRAFVEEPTDYEIVFDGVQFTERENDVARGYVNEESKHYTLRGGFDIKRISDNITATILNNGENSRFFLLIVWPDFAGNPY</sequence>
<dbReference type="EMBL" id="WUAV01000001">
    <property type="protein sequence ID" value="KAF1771476.1"/>
    <property type="molecule type" value="Genomic_DNA"/>
</dbReference>
<dbReference type="Proteomes" id="UP000483820">
    <property type="component" value="Chromosome I"/>
</dbReference>
<dbReference type="GeneID" id="78773586"/>
<dbReference type="InterPro" id="IPR012885">
    <property type="entry name" value="F-box_Sdz-33"/>
</dbReference>
<dbReference type="KEGG" id="crq:GCK72_003302"/>
<reference evidence="2 3" key="1">
    <citation type="submission" date="2019-12" db="EMBL/GenBank/DDBJ databases">
        <title>Chromosome-level assembly of the Caenorhabditis remanei genome.</title>
        <authorList>
            <person name="Teterina A.A."/>
            <person name="Willis J.H."/>
            <person name="Phillips P.C."/>
        </authorList>
    </citation>
    <scope>NUCLEOTIDE SEQUENCE [LARGE SCALE GENOMIC DNA]</scope>
    <source>
        <strain evidence="2 3">PX506</strain>
        <tissue evidence="2">Whole organism</tissue>
    </source>
</reference>
<proteinExistence type="predicted"/>
<accession>A0A6A5HX00</accession>
<dbReference type="PANTHER" id="PTHR21503">
    <property type="entry name" value="F-BOX-CONTAINING HYPOTHETICAL PROTEIN C.ELEGANS"/>
    <property type="match status" value="1"/>
</dbReference>
<dbReference type="PANTHER" id="PTHR21503:SF8">
    <property type="entry name" value="F-BOX ASSOCIATED DOMAIN-CONTAINING PROTEIN-RELATED"/>
    <property type="match status" value="1"/>
</dbReference>
<dbReference type="PROSITE" id="PS50181">
    <property type="entry name" value="FBOX"/>
    <property type="match status" value="1"/>
</dbReference>
<evidence type="ECO:0000313" key="3">
    <source>
        <dbReference type="Proteomes" id="UP000483820"/>
    </source>
</evidence>
<evidence type="ECO:0000313" key="2">
    <source>
        <dbReference type="EMBL" id="KAF1771476.1"/>
    </source>
</evidence>
<organism evidence="2 3">
    <name type="scientific">Caenorhabditis remanei</name>
    <name type="common">Caenorhabditis vulgaris</name>
    <dbReference type="NCBI Taxonomy" id="31234"/>
    <lineage>
        <taxon>Eukaryota</taxon>
        <taxon>Metazoa</taxon>
        <taxon>Ecdysozoa</taxon>
        <taxon>Nematoda</taxon>
        <taxon>Chromadorea</taxon>
        <taxon>Rhabditida</taxon>
        <taxon>Rhabditina</taxon>
        <taxon>Rhabditomorpha</taxon>
        <taxon>Rhabditoidea</taxon>
        <taxon>Rhabditidae</taxon>
        <taxon>Peloderinae</taxon>
        <taxon>Caenorhabditis</taxon>
    </lineage>
</organism>
<dbReference type="InterPro" id="IPR001810">
    <property type="entry name" value="F-box_dom"/>
</dbReference>
<dbReference type="CTD" id="78773586"/>
<name>A0A6A5HX00_CAERE</name>